<dbReference type="InterPro" id="IPR015018">
    <property type="entry name" value="DUF1905"/>
</dbReference>
<organism evidence="1 2">
    <name type="scientific">Cellulomonas biazotea</name>
    <dbReference type="NCBI Taxonomy" id="1709"/>
    <lineage>
        <taxon>Bacteria</taxon>
        <taxon>Bacillati</taxon>
        <taxon>Actinomycetota</taxon>
        <taxon>Actinomycetes</taxon>
        <taxon>Micrococcales</taxon>
        <taxon>Cellulomonadaceae</taxon>
        <taxon>Cellulomonas</taxon>
    </lineage>
</organism>
<protein>
    <recommendedName>
        <fullName evidence="3">DUF1905 domain-containing protein</fullName>
    </recommendedName>
</protein>
<dbReference type="RefSeq" id="WP_130780114.1">
    <property type="nucleotide sequence ID" value="NZ_BIMR01000028.1"/>
</dbReference>
<proteinExistence type="predicted"/>
<dbReference type="EMBL" id="BIMR01000028">
    <property type="protein sequence ID" value="GCE75512.1"/>
    <property type="molecule type" value="Genomic_DNA"/>
</dbReference>
<accession>A0A402DMZ8</accession>
<evidence type="ECO:0000313" key="2">
    <source>
        <dbReference type="Proteomes" id="UP000289954"/>
    </source>
</evidence>
<comment type="caution">
    <text evidence="1">The sequence shown here is derived from an EMBL/GenBank/DDBJ whole genome shotgun (WGS) entry which is preliminary data.</text>
</comment>
<dbReference type="Pfam" id="PF13376">
    <property type="entry name" value="OmdA"/>
    <property type="match status" value="1"/>
</dbReference>
<name>A0A402DMZ8_9CELL</name>
<sequence length="144" mass="15204">MATFRTVLIRSGPNNVGIDVAEDVVLGLGGGRRPPVVVTLNGYTYRSTVAPMGGRYLVPVSAAVRAAARVAGDEEHEVTLVLDDQPRTVEVPEDLAAALDAAGARAAFDGLAPSHRKEHVRSVVEAKQPATRERRIQAVVATLS</sequence>
<reference evidence="1 2" key="1">
    <citation type="submission" date="2019-01" db="EMBL/GenBank/DDBJ databases">
        <title>Draft genome sequence of Cellulomonas takizawaensis strain TKZ-21.</title>
        <authorList>
            <person name="Yamamura H."/>
            <person name="Hayashi T."/>
            <person name="Hamada M."/>
            <person name="Serisawa Y."/>
            <person name="Matsuyama K."/>
            <person name="Nakagawa Y."/>
            <person name="Otoguro M."/>
            <person name="Yanagida F."/>
            <person name="Hayakawa M."/>
        </authorList>
    </citation>
    <scope>NUCLEOTIDE SEQUENCE [LARGE SCALE GENOMIC DNA]</scope>
    <source>
        <strain evidence="1 2">NBRC12680</strain>
    </source>
</reference>
<dbReference type="OrthoDB" id="2604865at2"/>
<dbReference type="Pfam" id="PF08922">
    <property type="entry name" value="DUF1905"/>
    <property type="match status" value="1"/>
</dbReference>
<evidence type="ECO:0008006" key="3">
    <source>
        <dbReference type="Google" id="ProtNLM"/>
    </source>
</evidence>
<evidence type="ECO:0000313" key="1">
    <source>
        <dbReference type="EMBL" id="GCE75512.1"/>
    </source>
</evidence>
<dbReference type="InterPro" id="IPR037079">
    <property type="entry name" value="AF2212/PG0164-like_sf"/>
</dbReference>
<dbReference type="Proteomes" id="UP000289954">
    <property type="component" value="Unassembled WGS sequence"/>
</dbReference>
<dbReference type="SUPFAM" id="SSF141694">
    <property type="entry name" value="AF2212/PG0164-like"/>
    <property type="match status" value="1"/>
</dbReference>
<dbReference type="AlphaFoldDB" id="A0A402DMZ8"/>
<gene>
    <name evidence="1" type="ORF">CBZ_05680</name>
</gene>
<keyword evidence="2" id="KW-1185">Reference proteome</keyword>
<dbReference type="Gene3D" id="2.40.30.100">
    <property type="entry name" value="AF2212/PG0164-like"/>
    <property type="match status" value="1"/>
</dbReference>